<keyword evidence="3 14" id="KW-0853">WD repeat</keyword>
<dbReference type="InterPro" id="IPR017252">
    <property type="entry name" value="Dynein_regulator_LIS1"/>
</dbReference>
<evidence type="ECO:0000256" key="4">
    <source>
        <dbReference type="ARBA" id="ARBA00022618"/>
    </source>
</evidence>
<dbReference type="InterPro" id="IPR020472">
    <property type="entry name" value="WD40_PAC1"/>
</dbReference>
<dbReference type="InterPro" id="IPR019775">
    <property type="entry name" value="WD40_repeat_CS"/>
</dbReference>
<dbReference type="InterPro" id="IPR056795">
    <property type="entry name" value="PAC1-like_LisH-like_dom"/>
</dbReference>
<organism evidence="16 17">
    <name type="scientific">Meira miltonrushii</name>
    <dbReference type="NCBI Taxonomy" id="1280837"/>
    <lineage>
        <taxon>Eukaryota</taxon>
        <taxon>Fungi</taxon>
        <taxon>Dikarya</taxon>
        <taxon>Basidiomycota</taxon>
        <taxon>Ustilaginomycotina</taxon>
        <taxon>Exobasidiomycetes</taxon>
        <taxon>Exobasidiales</taxon>
        <taxon>Brachybasidiaceae</taxon>
        <taxon>Meira</taxon>
    </lineage>
</organism>
<dbReference type="PRINTS" id="PR00320">
    <property type="entry name" value="GPROTEINBRPT"/>
</dbReference>
<dbReference type="PROSITE" id="PS50896">
    <property type="entry name" value="LISH"/>
    <property type="match status" value="1"/>
</dbReference>
<keyword evidence="2 13" id="KW-0963">Cytoplasm</keyword>
<evidence type="ECO:0000256" key="11">
    <source>
        <dbReference type="ARBA" id="ARBA00023212"/>
    </source>
</evidence>
<keyword evidence="1 13" id="KW-0813">Transport</keyword>
<dbReference type="STRING" id="1280837.A0A316V444"/>
<feature type="domain" description="PAC1-like LisH-like dimerisation" evidence="15">
    <location>
        <begin position="8"/>
        <end position="41"/>
    </location>
</feature>
<accession>A0A316V444</accession>
<proteinExistence type="inferred from homology"/>
<dbReference type="GO" id="GO:0070840">
    <property type="term" value="F:dynein complex binding"/>
    <property type="evidence" value="ECO:0007669"/>
    <property type="project" value="UniProtKB-UniRule"/>
</dbReference>
<comment type="subcellular location">
    <subcellularLocation>
        <location evidence="13">Cytoplasm</location>
        <location evidence="13">Cytoskeleton</location>
    </subcellularLocation>
    <subcellularLocation>
        <location evidence="13">Cytoplasm</location>
        <location evidence="13">Cytoskeleton</location>
        <location evidence="13">Spindle pole</location>
    </subcellularLocation>
    <text evidence="13">Localizes to the plus ends of microtubules at the hyphal tip and the mitotic spindle poles.</text>
</comment>
<dbReference type="AlphaFoldDB" id="A0A316V444"/>
<dbReference type="PROSITE" id="PS00678">
    <property type="entry name" value="WD_REPEATS_1"/>
    <property type="match status" value="3"/>
</dbReference>
<dbReference type="PROSITE" id="PS50082">
    <property type="entry name" value="WD_REPEATS_2"/>
    <property type="match status" value="6"/>
</dbReference>
<name>A0A316V444_9BASI</name>
<dbReference type="InterPro" id="IPR001680">
    <property type="entry name" value="WD40_rpt"/>
</dbReference>
<keyword evidence="12 13" id="KW-0131">Cell cycle</keyword>
<dbReference type="GO" id="GO:0051012">
    <property type="term" value="P:microtubule sliding"/>
    <property type="evidence" value="ECO:0007669"/>
    <property type="project" value="UniProtKB-UniRule"/>
</dbReference>
<dbReference type="FunFam" id="2.130.10.10:FF:000342">
    <property type="entry name" value="Nuclear distribution protein PAC1"/>
    <property type="match status" value="1"/>
</dbReference>
<keyword evidence="5" id="KW-0507">mRNA processing</keyword>
<dbReference type="GO" id="GO:0000132">
    <property type="term" value="P:establishment of mitotic spindle orientation"/>
    <property type="evidence" value="ECO:0007669"/>
    <property type="project" value="UniProtKB-UniRule"/>
</dbReference>
<feature type="repeat" description="WD" evidence="14">
    <location>
        <begin position="303"/>
        <end position="337"/>
    </location>
</feature>
<evidence type="ECO:0000256" key="3">
    <source>
        <dbReference type="ARBA" id="ARBA00022574"/>
    </source>
</evidence>
<evidence type="ECO:0000256" key="5">
    <source>
        <dbReference type="ARBA" id="ARBA00022664"/>
    </source>
</evidence>
<comment type="function">
    <text evidence="13">Positively regulates the activity of the minus-end directed microtubule motor protein dynein. May enhance dynein-mediated microtubule sliding by targeting dynein to the microtubule plus end. Required for nuclear migration during vegetative growth as well as development. Required for retrograde early endosome (EE) transport from the hyphal tip. Required for localization of dynein to the mitotic spindle poles. Recruits additional proteins to the dynein complex at SPBs.</text>
</comment>
<dbReference type="HAMAP" id="MF_03141">
    <property type="entry name" value="lis1"/>
    <property type="match status" value="1"/>
</dbReference>
<feature type="repeat" description="WD" evidence="14">
    <location>
        <begin position="192"/>
        <end position="233"/>
    </location>
</feature>
<keyword evidence="16" id="KW-0378">Hydrolase</keyword>
<dbReference type="FunFam" id="1.20.960.30:FF:000002">
    <property type="entry name" value="Platelet-activating factor acetylhydrolase ib"/>
    <property type="match status" value="1"/>
</dbReference>
<dbReference type="CDD" id="cd00200">
    <property type="entry name" value="WD40"/>
    <property type="match status" value="1"/>
</dbReference>
<keyword evidence="6 13" id="KW-0493">Microtubule</keyword>
<gene>
    <name evidence="13" type="primary">PAC1</name>
    <name evidence="13" type="synonym">LIS1</name>
    <name evidence="16" type="ORF">FA14DRAFT_139036</name>
</gene>
<evidence type="ECO:0000256" key="2">
    <source>
        <dbReference type="ARBA" id="ARBA00022490"/>
    </source>
</evidence>
<feature type="repeat" description="WD" evidence="14">
    <location>
        <begin position="338"/>
        <end position="379"/>
    </location>
</feature>
<feature type="repeat" description="WD" evidence="14">
    <location>
        <begin position="107"/>
        <end position="148"/>
    </location>
</feature>
<evidence type="ECO:0000256" key="14">
    <source>
        <dbReference type="PROSITE-ProRule" id="PRU00221"/>
    </source>
</evidence>
<evidence type="ECO:0000256" key="8">
    <source>
        <dbReference type="ARBA" id="ARBA00022776"/>
    </source>
</evidence>
<sequence length="441" mass="48862">MTSSLTDGQRDELHKSMLEYFQRSGYSDCFEALQKESGQEGFVVDPKARYVGLLEKKWTGVVRLQKRVMELEQRNQQLQEELASAPTSRRAATLTDWVPRNPPRHTLSGHRSQVSRATFHPVFSQVVSASDDAMIKVWDWETGDFEKTLKGHTKAVHDVDFDSKGNLLASCSSDMTIKVWDTNDDYKNTKTLFGHDHSVSAVKFMPGDDFLVSAGRDRTIRIWDLKTGFCARTLIGHSDWVRWITPSEDGRLLASCSTDQTARIWDFASGETKVELRGHDHVVETIAFAPITAYAALRDLGGITGINSTTPGQFVATGGRDKLIKIWDAVSGQCLKTLSGHDNWVRGLCWAPNGAFLLSCSDDKTVKVWDLKAGARCSKTIEAHDHFVTGISWARAKTEVGPRPDGVVENGTSGSANKTEVKTVNAVVTTSVDLTVKIWTP</sequence>
<dbReference type="OrthoDB" id="10264588at2759"/>
<feature type="repeat" description="WD" evidence="14">
    <location>
        <begin position="149"/>
        <end position="190"/>
    </location>
</feature>
<evidence type="ECO:0000256" key="6">
    <source>
        <dbReference type="ARBA" id="ARBA00022701"/>
    </source>
</evidence>
<dbReference type="InterPro" id="IPR036322">
    <property type="entry name" value="WD40_repeat_dom_sf"/>
</dbReference>
<dbReference type="GO" id="GO:0071013">
    <property type="term" value="C:catalytic step 2 spliceosome"/>
    <property type="evidence" value="ECO:0007669"/>
    <property type="project" value="TreeGrafter"/>
</dbReference>
<dbReference type="GO" id="GO:0007154">
    <property type="term" value="P:cell communication"/>
    <property type="evidence" value="ECO:0007669"/>
    <property type="project" value="UniProtKB-ARBA"/>
</dbReference>
<evidence type="ECO:0000313" key="16">
    <source>
        <dbReference type="EMBL" id="PWN32290.1"/>
    </source>
</evidence>
<protein>
    <recommendedName>
        <fullName evidence="13">Nuclear distribution protein PAC1</fullName>
    </recommendedName>
    <alternativeName>
        <fullName evidence="13">Lissencephaly-1 homolog</fullName>
        <shortName evidence="13">LIS-1</shortName>
    </alternativeName>
    <alternativeName>
        <fullName evidence="13">nudF homolog</fullName>
    </alternativeName>
</protein>
<evidence type="ECO:0000256" key="12">
    <source>
        <dbReference type="ARBA" id="ARBA00023306"/>
    </source>
</evidence>
<dbReference type="GO" id="GO:0000922">
    <property type="term" value="C:spindle pole"/>
    <property type="evidence" value="ECO:0007669"/>
    <property type="project" value="UniProtKB-SubCell"/>
</dbReference>
<evidence type="ECO:0000256" key="13">
    <source>
        <dbReference type="HAMAP-Rule" id="MF_03141"/>
    </source>
</evidence>
<dbReference type="GO" id="GO:0005875">
    <property type="term" value="C:microtubule associated complex"/>
    <property type="evidence" value="ECO:0007669"/>
    <property type="project" value="UniProtKB-UniRule"/>
</dbReference>
<keyword evidence="11 13" id="KW-0206">Cytoskeleton</keyword>
<reference evidence="16 17" key="1">
    <citation type="journal article" date="2018" name="Mol. Biol. Evol.">
        <title>Broad Genomic Sampling Reveals a Smut Pathogenic Ancestry of the Fungal Clade Ustilaginomycotina.</title>
        <authorList>
            <person name="Kijpornyongpan T."/>
            <person name="Mondo S.J."/>
            <person name="Barry K."/>
            <person name="Sandor L."/>
            <person name="Lee J."/>
            <person name="Lipzen A."/>
            <person name="Pangilinan J."/>
            <person name="LaButti K."/>
            <person name="Hainaut M."/>
            <person name="Henrissat B."/>
            <person name="Grigoriev I.V."/>
            <person name="Spatafora J.W."/>
            <person name="Aime M.C."/>
        </authorList>
    </citation>
    <scope>NUCLEOTIDE SEQUENCE [LARGE SCALE GENOMIC DNA]</scope>
    <source>
        <strain evidence="16 17">MCA 3882</strain>
    </source>
</reference>
<evidence type="ECO:0000256" key="10">
    <source>
        <dbReference type="ARBA" id="ARBA00023187"/>
    </source>
</evidence>
<dbReference type="SUPFAM" id="SSF50978">
    <property type="entry name" value="WD40 repeat-like"/>
    <property type="match status" value="1"/>
</dbReference>
<dbReference type="EMBL" id="KZ819606">
    <property type="protein sequence ID" value="PWN32290.1"/>
    <property type="molecule type" value="Genomic_DNA"/>
</dbReference>
<dbReference type="Proteomes" id="UP000245771">
    <property type="component" value="Unassembled WGS sequence"/>
</dbReference>
<dbReference type="Pfam" id="PF00400">
    <property type="entry name" value="WD40"/>
    <property type="match status" value="6"/>
</dbReference>
<dbReference type="InterPro" id="IPR037190">
    <property type="entry name" value="LIS1_N"/>
</dbReference>
<keyword evidence="10" id="KW-0508">mRNA splicing</keyword>
<dbReference type="GO" id="GO:0005737">
    <property type="term" value="C:cytoplasm"/>
    <property type="evidence" value="ECO:0007669"/>
    <property type="project" value="UniProtKB-UniRule"/>
</dbReference>
<evidence type="ECO:0000256" key="7">
    <source>
        <dbReference type="ARBA" id="ARBA00022737"/>
    </source>
</evidence>
<keyword evidence="17" id="KW-1185">Reference proteome</keyword>
<dbReference type="Pfam" id="PF24951">
    <property type="entry name" value="LisH_PAC1"/>
    <property type="match status" value="1"/>
</dbReference>
<dbReference type="SMART" id="SM00320">
    <property type="entry name" value="WD40"/>
    <property type="match status" value="7"/>
</dbReference>
<comment type="domain">
    <text evidence="13">Dimerization mediated by the LisH domain may be required to activate dynein.</text>
</comment>
<dbReference type="GO" id="GO:0008380">
    <property type="term" value="P:RNA splicing"/>
    <property type="evidence" value="ECO:0007669"/>
    <property type="project" value="UniProtKB-KW"/>
</dbReference>
<dbReference type="PANTHER" id="PTHR44006">
    <property type="entry name" value="U5 SMALL NUCLEAR RIBONUCLEOPROTEIN 40 KDA PROTEIN"/>
    <property type="match status" value="1"/>
</dbReference>
<dbReference type="GO" id="GO:0005874">
    <property type="term" value="C:microtubule"/>
    <property type="evidence" value="ECO:0007669"/>
    <property type="project" value="UniProtKB-KW"/>
</dbReference>
<dbReference type="GO" id="GO:0006397">
    <property type="term" value="P:mRNA processing"/>
    <property type="evidence" value="ECO:0007669"/>
    <property type="project" value="UniProtKB-KW"/>
</dbReference>
<dbReference type="InParanoid" id="A0A316V444"/>
<dbReference type="Gene3D" id="1.20.960.30">
    <property type="match status" value="1"/>
</dbReference>
<comment type="subunit">
    <text evidence="13">Self-associates. Interacts with NDL1 and dynein.</text>
</comment>
<keyword evidence="8 13" id="KW-0498">Mitosis</keyword>
<dbReference type="PANTHER" id="PTHR44006:SF1">
    <property type="entry name" value="U5 SMALL NUCLEAR RIBONUCLEOPROTEIN 40 KDA PROTEIN"/>
    <property type="match status" value="1"/>
</dbReference>
<evidence type="ECO:0000259" key="15">
    <source>
        <dbReference type="Pfam" id="PF24951"/>
    </source>
</evidence>
<dbReference type="GO" id="GO:0016787">
    <property type="term" value="F:hydrolase activity"/>
    <property type="evidence" value="ECO:0007669"/>
    <property type="project" value="UniProtKB-KW"/>
</dbReference>
<dbReference type="InterPro" id="IPR015943">
    <property type="entry name" value="WD40/YVTN_repeat-like_dom_sf"/>
</dbReference>
<dbReference type="PROSITE" id="PS50294">
    <property type="entry name" value="WD_REPEATS_REGION"/>
    <property type="match status" value="5"/>
</dbReference>
<dbReference type="InterPro" id="IPR052234">
    <property type="entry name" value="U5_snRNP_Component"/>
</dbReference>
<dbReference type="SMART" id="SM00667">
    <property type="entry name" value="LisH"/>
    <property type="match status" value="1"/>
</dbReference>
<dbReference type="PIRSF" id="PIRSF037647">
    <property type="entry name" value="Dynein_regulator_Lis1"/>
    <property type="match status" value="1"/>
</dbReference>
<comment type="similarity">
    <text evidence="13">Belongs to the WD repeat LIS1/nudF family.</text>
</comment>
<feature type="coiled-coil region" evidence="13">
    <location>
        <begin position="61"/>
        <end position="88"/>
    </location>
</feature>
<keyword evidence="4 13" id="KW-0132">Cell division</keyword>
<dbReference type="GO" id="GO:0023052">
    <property type="term" value="P:signaling"/>
    <property type="evidence" value="ECO:0007669"/>
    <property type="project" value="UniProtKB-ARBA"/>
</dbReference>
<dbReference type="GO" id="GO:0051301">
    <property type="term" value="P:cell division"/>
    <property type="evidence" value="ECO:0007669"/>
    <property type="project" value="UniProtKB-KW"/>
</dbReference>
<dbReference type="Gene3D" id="2.130.10.10">
    <property type="entry name" value="YVTN repeat-like/Quinoprotein amine dehydrogenase"/>
    <property type="match status" value="1"/>
</dbReference>
<dbReference type="InterPro" id="IPR006594">
    <property type="entry name" value="LisH"/>
</dbReference>
<evidence type="ECO:0000313" key="17">
    <source>
        <dbReference type="Proteomes" id="UP000245771"/>
    </source>
</evidence>
<dbReference type="SUPFAM" id="SSF109925">
    <property type="entry name" value="Lissencephaly-1 protein (Lis-1, PAF-AH alpha) N-terminal domain"/>
    <property type="match status" value="1"/>
</dbReference>
<keyword evidence="7" id="KW-0677">Repeat</keyword>
<dbReference type="GO" id="GO:0003723">
    <property type="term" value="F:RNA binding"/>
    <property type="evidence" value="ECO:0007669"/>
    <property type="project" value="TreeGrafter"/>
</dbReference>
<evidence type="ECO:0000256" key="9">
    <source>
        <dbReference type="ARBA" id="ARBA00023054"/>
    </source>
</evidence>
<evidence type="ECO:0000256" key="1">
    <source>
        <dbReference type="ARBA" id="ARBA00022448"/>
    </source>
</evidence>
<keyword evidence="9 13" id="KW-0175">Coiled coil</keyword>
<feature type="repeat" description="WD" evidence="14">
    <location>
        <begin position="234"/>
        <end position="275"/>
    </location>
</feature>